<sequence length="568" mass="63575">MLTYTPDSASKLPVPTEKPWLLLLLAFLWLWPGIFGHDPWRPDEPYTMAVVSEMLRTGNWMLLSIQGEPYLTYPPLYYWVSSAFVSGLSPWLMSPVDAARLATPFFMALSLLFAGCAGRELIGRRHGRSVVLIMMGCLGLMDTGHQLTPVVAGFAGFSAAFYALILALRSPALGGVLLGAASVVLFLSSSLLEVMLVWAVAVMLPAFAAWRTRRYVITLAMALLFGLPLALIWPMKLAASHPAMFDLWWSAHALGPLEGFSHLGLFHDVGYYFITSIWYAWPAWPLAAWTLWRSRRYDEPLLQLPLMFFAIIILLLTFSDRQATEHAMPLLLPMALLAAIELDSVKRGAAAFLNWFGLMTFGFFGLVLWLGWFALHFGWPGKLAERAAYLSPFYRPEPAVIAPMVAVVATLVWGWAVTRRNLRGRQAVTNWAAGLTLFWGLAATLALPWVNSFKSYGPVVERMEAQLPVGVDCVGVAKKNMMARISWDYYAHRTLKAFDTDQDSSCSYRLIMRPRDEATVDVPGWKDIWVGSRPREKREIFVLQQRVAVPAAGKARDMPDSTKDFVID</sequence>
<reference evidence="2" key="2">
    <citation type="submission" date="2020-09" db="EMBL/GenBank/DDBJ databases">
        <authorList>
            <person name="Sun Q."/>
            <person name="Kim S."/>
        </authorList>
    </citation>
    <scope>NUCLEOTIDE SEQUENCE</scope>
    <source>
        <strain evidence="2">KCTC 32182</strain>
    </source>
</reference>
<reference evidence="2" key="1">
    <citation type="journal article" date="2014" name="Int. J. Syst. Evol. Microbiol.">
        <title>Complete genome sequence of Corynebacterium casei LMG S-19264T (=DSM 44701T), isolated from a smear-ripened cheese.</title>
        <authorList>
            <consortium name="US DOE Joint Genome Institute (JGI-PGF)"/>
            <person name="Walter F."/>
            <person name="Albersmeier A."/>
            <person name="Kalinowski J."/>
            <person name="Ruckert C."/>
        </authorList>
    </citation>
    <scope>NUCLEOTIDE SEQUENCE</scope>
    <source>
        <strain evidence="2">KCTC 32182</strain>
    </source>
</reference>
<proteinExistence type="predicted"/>
<evidence type="ECO:0000313" key="2">
    <source>
        <dbReference type="EMBL" id="GGY06124.1"/>
    </source>
</evidence>
<evidence type="ECO:0000256" key="1">
    <source>
        <dbReference type="SAM" id="Phobius"/>
    </source>
</evidence>
<keyword evidence="1" id="KW-0812">Transmembrane</keyword>
<feature type="transmembrane region" description="Helical" evidence="1">
    <location>
        <begin position="216"/>
        <end position="235"/>
    </location>
</feature>
<feature type="transmembrane region" description="Helical" evidence="1">
    <location>
        <begin position="105"/>
        <end position="122"/>
    </location>
</feature>
<accession>A0A918NY56</accession>
<dbReference type="Proteomes" id="UP000645257">
    <property type="component" value="Unassembled WGS sequence"/>
</dbReference>
<protein>
    <submittedName>
        <fullName evidence="2">Membrane protein</fullName>
    </submittedName>
</protein>
<dbReference type="EMBL" id="BMYX01000002">
    <property type="protein sequence ID" value="GGY06124.1"/>
    <property type="molecule type" value="Genomic_DNA"/>
</dbReference>
<feature type="transmembrane region" description="Helical" evidence="1">
    <location>
        <begin position="269"/>
        <end position="289"/>
    </location>
</feature>
<gene>
    <name evidence="2" type="ORF">GCM10011289_05690</name>
</gene>
<dbReference type="AlphaFoldDB" id="A0A918NY56"/>
<feature type="transmembrane region" description="Helical" evidence="1">
    <location>
        <begin position="399"/>
        <end position="418"/>
    </location>
</feature>
<feature type="transmembrane region" description="Helical" evidence="1">
    <location>
        <begin position="143"/>
        <end position="165"/>
    </location>
</feature>
<feature type="transmembrane region" description="Helical" evidence="1">
    <location>
        <begin position="301"/>
        <end position="318"/>
    </location>
</feature>
<feature type="transmembrane region" description="Helical" evidence="1">
    <location>
        <begin position="324"/>
        <end position="340"/>
    </location>
</feature>
<comment type="caution">
    <text evidence="2">The sequence shown here is derived from an EMBL/GenBank/DDBJ whole genome shotgun (WGS) entry which is preliminary data.</text>
</comment>
<keyword evidence="1" id="KW-0472">Membrane</keyword>
<keyword evidence="1" id="KW-1133">Transmembrane helix</keyword>
<name>A0A918NY56_9NEIS</name>
<feature type="transmembrane region" description="Helical" evidence="1">
    <location>
        <begin position="352"/>
        <end position="379"/>
    </location>
</feature>
<feature type="transmembrane region" description="Helical" evidence="1">
    <location>
        <begin position="177"/>
        <end position="204"/>
    </location>
</feature>
<organism evidence="2 3">
    <name type="scientific">Paludibacterium paludis</name>
    <dbReference type="NCBI Taxonomy" id="1225769"/>
    <lineage>
        <taxon>Bacteria</taxon>
        <taxon>Pseudomonadati</taxon>
        <taxon>Pseudomonadota</taxon>
        <taxon>Betaproteobacteria</taxon>
        <taxon>Neisseriales</taxon>
        <taxon>Chromobacteriaceae</taxon>
        <taxon>Paludibacterium</taxon>
    </lineage>
</organism>
<feature type="transmembrane region" description="Helical" evidence="1">
    <location>
        <begin position="430"/>
        <end position="450"/>
    </location>
</feature>
<keyword evidence="3" id="KW-1185">Reference proteome</keyword>
<evidence type="ECO:0000313" key="3">
    <source>
        <dbReference type="Proteomes" id="UP000645257"/>
    </source>
</evidence>
<dbReference type="RefSeq" id="WP_189530997.1">
    <property type="nucleotide sequence ID" value="NZ_BMYX01000002.1"/>
</dbReference>